<protein>
    <submittedName>
        <fullName evidence="2">Uncharacterized protein</fullName>
    </submittedName>
</protein>
<evidence type="ECO:0000256" key="1">
    <source>
        <dbReference type="SAM" id="MobiDB-lite"/>
    </source>
</evidence>
<name>A0A5C8ZMG1_9GAMM</name>
<evidence type="ECO:0000313" key="3">
    <source>
        <dbReference type="Proteomes" id="UP000321933"/>
    </source>
</evidence>
<dbReference type="AlphaFoldDB" id="A0A5C8ZMG1"/>
<accession>A0A5C8ZMG1</accession>
<keyword evidence="3" id="KW-1185">Reference proteome</keyword>
<feature type="compositionally biased region" description="Polar residues" evidence="1">
    <location>
        <begin position="90"/>
        <end position="100"/>
    </location>
</feature>
<dbReference type="Proteomes" id="UP000321933">
    <property type="component" value="Unassembled WGS sequence"/>
</dbReference>
<proteinExistence type="predicted"/>
<gene>
    <name evidence="2" type="ORF">FVW59_19145</name>
</gene>
<dbReference type="EMBL" id="VRYZ01000012">
    <property type="protein sequence ID" value="TXS88952.1"/>
    <property type="molecule type" value="Genomic_DNA"/>
</dbReference>
<reference evidence="2 3" key="1">
    <citation type="submission" date="2019-08" db="EMBL/GenBank/DDBJ databases">
        <title>Parahaliea maris sp. nov., isolated from the surface seawater.</title>
        <authorList>
            <person name="Liu Y."/>
        </authorList>
    </citation>
    <scope>NUCLEOTIDE SEQUENCE [LARGE SCALE GENOMIC DNA]</scope>
    <source>
        <strain evidence="2 3">S2-26</strain>
    </source>
</reference>
<organism evidence="2 3">
    <name type="scientific">Parahaliea aestuarii</name>
    <dbReference type="NCBI Taxonomy" id="1852021"/>
    <lineage>
        <taxon>Bacteria</taxon>
        <taxon>Pseudomonadati</taxon>
        <taxon>Pseudomonadota</taxon>
        <taxon>Gammaproteobacteria</taxon>
        <taxon>Cellvibrionales</taxon>
        <taxon>Halieaceae</taxon>
        <taxon>Parahaliea</taxon>
    </lineage>
</organism>
<feature type="region of interest" description="Disordered" evidence="1">
    <location>
        <begin position="60"/>
        <end position="120"/>
    </location>
</feature>
<sequence length="120" mass="13538">MAALLRSGWQPSNGMGGRLQRYTHAARARTLSARWNPVQRWTIFAIRWWQRSRAGARLWPNGLTKQPSDRRQNARSFRRGRTACCHRHTSGTARPPQSAQCGGIRPSNRGRRPVADGHGG</sequence>
<feature type="compositionally biased region" description="Basic residues" evidence="1">
    <location>
        <begin position="76"/>
        <end position="89"/>
    </location>
</feature>
<evidence type="ECO:0000313" key="2">
    <source>
        <dbReference type="EMBL" id="TXS88952.1"/>
    </source>
</evidence>
<comment type="caution">
    <text evidence="2">The sequence shown here is derived from an EMBL/GenBank/DDBJ whole genome shotgun (WGS) entry which is preliminary data.</text>
</comment>